<dbReference type="Gene3D" id="3.40.50.620">
    <property type="entry name" value="HUPs"/>
    <property type="match status" value="1"/>
</dbReference>
<sequence>MPYLYAVQSSRLFAQGAVNTLFHLGITDLCFGSESGNIQDFISSYELLLQQQDTYNHTLKNLLKQGESFPIASREAYKKVGLDGATSIDLTKPNNILGFSYVREILDKQLPIRPLTIKRIKSDYHDTHIHSSIASATSIREAIITKRRSVREVERTIPSATLDQMEQYKSETDIFHDWENYFPLIHYRVMTMSPEELESILGVDEGLEYRLKRTAPHVTNFKDWMQAMKTKRYTWTRLQRMFVHILTNTKKRELELIRDHVPYIRLLGMTKAGQQYIRSRKKKLQVPLITGIGGQVHALLKVEERASAAYYSILSPTMRQQFLHQELEKPIIR</sequence>
<dbReference type="Proteomes" id="UP001275315">
    <property type="component" value="Unassembled WGS sequence"/>
</dbReference>
<proteinExistence type="predicted"/>
<evidence type="ECO:0000256" key="2">
    <source>
        <dbReference type="ARBA" id="ARBA00022694"/>
    </source>
</evidence>
<dbReference type="Pfam" id="PF05636">
    <property type="entry name" value="HIGH_NTase1"/>
    <property type="match status" value="1"/>
</dbReference>
<name>A0ABU5CQJ6_9BACI</name>
<keyword evidence="2" id="KW-0819">tRNA processing</keyword>
<dbReference type="PANTHER" id="PTHR37825:SF1">
    <property type="entry name" value="TRNA(MET) CYTIDINE ACETATE LIGASE"/>
    <property type="match status" value="1"/>
</dbReference>
<keyword evidence="4" id="KW-1185">Reference proteome</keyword>
<dbReference type="InterPro" id="IPR014729">
    <property type="entry name" value="Rossmann-like_a/b/a_fold"/>
</dbReference>
<evidence type="ECO:0000313" key="3">
    <source>
        <dbReference type="EMBL" id="MDY0408089.1"/>
    </source>
</evidence>
<dbReference type="PANTHER" id="PTHR37825">
    <property type="entry name" value="TRNA(MET) CYTIDINE ACETATE LIGASE"/>
    <property type="match status" value="1"/>
</dbReference>
<gene>
    <name evidence="3" type="ORF">RWD45_05060</name>
</gene>
<organism evidence="3 4">
    <name type="scientific">Paracerasibacillus soli</name>
    <dbReference type="NCBI Taxonomy" id="480284"/>
    <lineage>
        <taxon>Bacteria</taxon>
        <taxon>Bacillati</taxon>
        <taxon>Bacillota</taxon>
        <taxon>Bacilli</taxon>
        <taxon>Bacillales</taxon>
        <taxon>Bacillaceae</taxon>
        <taxon>Paracerasibacillus</taxon>
    </lineage>
</organism>
<dbReference type="EMBL" id="JAWDIQ010000001">
    <property type="protein sequence ID" value="MDY0408089.1"/>
    <property type="molecule type" value="Genomic_DNA"/>
</dbReference>
<reference evidence="3 4" key="1">
    <citation type="submission" date="2023-10" db="EMBL/GenBank/DDBJ databases">
        <title>Virgibacillus soli CC-YMP-6 genome.</title>
        <authorList>
            <person name="Miliotis G."/>
            <person name="Sengupta P."/>
            <person name="Hameed A."/>
            <person name="Chuvochina M."/>
            <person name="Mcdonagh F."/>
            <person name="Simpson A.C."/>
            <person name="Singh N.K."/>
            <person name="Rekha P.D."/>
            <person name="Raman K."/>
            <person name="Hugenholtz P."/>
            <person name="Venkateswaran K."/>
        </authorList>
    </citation>
    <scope>NUCLEOTIDE SEQUENCE [LARGE SCALE GENOMIC DNA]</scope>
    <source>
        <strain evidence="3 4">CC-YMP-6</strain>
    </source>
</reference>
<dbReference type="InterPro" id="IPR008513">
    <property type="entry name" value="tRNA(Met)_cyd_acetate_ligase"/>
</dbReference>
<keyword evidence="1" id="KW-0436">Ligase</keyword>
<evidence type="ECO:0000256" key="1">
    <source>
        <dbReference type="ARBA" id="ARBA00022598"/>
    </source>
</evidence>
<comment type="caution">
    <text evidence="3">The sequence shown here is derived from an EMBL/GenBank/DDBJ whole genome shotgun (WGS) entry which is preliminary data.</text>
</comment>
<protein>
    <submittedName>
        <fullName evidence="3">Nucleotidyltransferase family protein</fullName>
    </submittedName>
</protein>
<evidence type="ECO:0000313" key="4">
    <source>
        <dbReference type="Proteomes" id="UP001275315"/>
    </source>
</evidence>
<accession>A0ABU5CQJ6</accession>